<proteinExistence type="inferred from homology"/>
<evidence type="ECO:0000259" key="14">
    <source>
        <dbReference type="Pfam" id="PF01490"/>
    </source>
</evidence>
<evidence type="ECO:0000256" key="2">
    <source>
        <dbReference type="ARBA" id="ARBA00004236"/>
    </source>
</evidence>
<evidence type="ECO:0000313" key="15">
    <source>
        <dbReference type="EMBL" id="ESW33537.1"/>
    </source>
</evidence>
<comment type="subcellular location">
    <subcellularLocation>
        <location evidence="2">Cell membrane</location>
    </subcellularLocation>
    <subcellularLocation>
        <location evidence="1">Endomembrane system</location>
        <topology evidence="1">Multi-pass membrane protein</topology>
    </subcellularLocation>
</comment>
<keyword evidence="6 13" id="KW-0812">Transmembrane</keyword>
<dbReference type="EMBL" id="CM002288">
    <property type="protein sequence ID" value="ESW33537.1"/>
    <property type="molecule type" value="Genomic_DNA"/>
</dbReference>
<comment type="similarity">
    <text evidence="3">Belongs to the amino acid/polyamine transporter 2 family. Amino acid/auxin permease (AAAP) (TC 2.A.18.1) subfamily.</text>
</comment>
<sequence>MDKNESLSEYGKLVQTSKKSGRLPKVRVKANKMNSKSRTTWTASAHILTAVIGAGVLSIAWAMAQLGWIMGIFSILVFAIVNLFTSCLLADCYRSPDPVTGKRNHVYMDAVRNILGGSKIPMICAIMQYSNLLGAGIGYTITTAISMMTIRKIICFHKNGIGGSCRFLSNPYMIGFGIVEIFLSQIPHFHKLSWLSIIAALTSFGYALIGSGLSLALVFTGKGKSTSLMWGSKTQSPTSNLLNILIALGNLAVANSYSQILIDIQDSLKSSPPENKVMKKANKIGISTMTILFLICGCSGYAAFGSDTPGNILLSSGFKEPFWLILLANVFIVVHLVGAYQVVIQPIFTVVETCASERWARSSFVNREYPMSIGKVKLRLNFFRVVWRSILVVVLTVMAMAMPFFNEMLALLGALGFWPLAVYFPVEMYIARKKIKKGIKWFGLKTLSFFFMLLSLAIACAAIQGIGHALHKYKPFMYKE</sequence>
<feature type="transmembrane region" description="Helical" evidence="13">
    <location>
        <begin position="41"/>
        <end position="62"/>
    </location>
</feature>
<dbReference type="eggNOG" id="KOG1303">
    <property type="taxonomic scope" value="Eukaryota"/>
</dbReference>
<dbReference type="Gramene" id="ESW33537">
    <property type="protein sequence ID" value="ESW33537"/>
    <property type="gene ID" value="PHAVU_001G078200g"/>
</dbReference>
<keyword evidence="5" id="KW-1003">Cell membrane</keyword>
<dbReference type="PANTHER" id="PTHR48017">
    <property type="entry name" value="OS05G0424000 PROTEIN-RELATED"/>
    <property type="match status" value="1"/>
</dbReference>
<accession>V7CTM2</accession>
<feature type="transmembrane region" description="Helical" evidence="13">
    <location>
        <begin position="167"/>
        <end position="186"/>
    </location>
</feature>
<feature type="transmembrane region" description="Helical" evidence="13">
    <location>
        <begin position="408"/>
        <end position="426"/>
    </location>
</feature>
<name>V7CTM2_PHAVU</name>
<dbReference type="InterPro" id="IPR013057">
    <property type="entry name" value="AA_transpt_TM"/>
</dbReference>
<keyword evidence="8" id="KW-0029">Amino-acid transport</keyword>
<feature type="domain" description="Amino acid transporter transmembrane" evidence="14">
    <location>
        <begin position="38"/>
        <end position="464"/>
    </location>
</feature>
<dbReference type="AlphaFoldDB" id="V7CTM2"/>
<evidence type="ECO:0000256" key="7">
    <source>
        <dbReference type="ARBA" id="ARBA00022847"/>
    </source>
</evidence>
<dbReference type="OrthoDB" id="40134at2759"/>
<evidence type="ECO:0000256" key="8">
    <source>
        <dbReference type="ARBA" id="ARBA00022970"/>
    </source>
</evidence>
<evidence type="ECO:0000256" key="10">
    <source>
        <dbReference type="ARBA" id="ARBA00023136"/>
    </source>
</evidence>
<evidence type="ECO:0000256" key="5">
    <source>
        <dbReference type="ARBA" id="ARBA00022475"/>
    </source>
</evidence>
<evidence type="ECO:0000256" key="6">
    <source>
        <dbReference type="ARBA" id="ARBA00022692"/>
    </source>
</evidence>
<evidence type="ECO:0000256" key="11">
    <source>
        <dbReference type="ARBA" id="ARBA00023294"/>
    </source>
</evidence>
<dbReference type="GO" id="GO:0015293">
    <property type="term" value="F:symporter activity"/>
    <property type="evidence" value="ECO:0007669"/>
    <property type="project" value="UniProtKB-KW"/>
</dbReference>
<feature type="transmembrane region" description="Helical" evidence="13">
    <location>
        <begin position="322"/>
        <end position="343"/>
    </location>
</feature>
<dbReference type="GO" id="GO:0006865">
    <property type="term" value="P:amino acid transport"/>
    <property type="evidence" value="ECO:0007669"/>
    <property type="project" value="UniProtKB-KW"/>
</dbReference>
<feature type="transmembrane region" description="Helical" evidence="13">
    <location>
        <begin position="68"/>
        <end position="89"/>
    </location>
</feature>
<evidence type="ECO:0000256" key="4">
    <source>
        <dbReference type="ARBA" id="ARBA00022448"/>
    </source>
</evidence>
<keyword evidence="9 13" id="KW-1133">Transmembrane helix</keyword>
<keyword evidence="10 13" id="KW-0472">Membrane</keyword>
<dbReference type="STRING" id="3885.V7CTM2"/>
<keyword evidence="7" id="KW-0769">Symport</keyword>
<feature type="transmembrane region" description="Helical" evidence="13">
    <location>
        <begin position="447"/>
        <end position="470"/>
    </location>
</feature>
<feature type="transmembrane region" description="Helical" evidence="13">
    <location>
        <begin position="284"/>
        <end position="302"/>
    </location>
</feature>
<feature type="transmembrane region" description="Helical" evidence="13">
    <location>
        <begin position="110"/>
        <end position="130"/>
    </location>
</feature>
<evidence type="ECO:0000256" key="13">
    <source>
        <dbReference type="SAM" id="Phobius"/>
    </source>
</evidence>
<feature type="transmembrane region" description="Helical" evidence="13">
    <location>
        <begin position="136"/>
        <end position="155"/>
    </location>
</feature>
<feature type="transmembrane region" description="Helical" evidence="13">
    <location>
        <begin position="385"/>
        <end position="402"/>
    </location>
</feature>
<keyword evidence="4" id="KW-0813">Transport</keyword>
<keyword evidence="11" id="KW-0927">Auxin signaling pathway</keyword>
<dbReference type="GO" id="GO:0005886">
    <property type="term" value="C:plasma membrane"/>
    <property type="evidence" value="ECO:0007669"/>
    <property type="project" value="UniProtKB-SubCell"/>
</dbReference>
<dbReference type="Pfam" id="PF01490">
    <property type="entry name" value="Aa_trans"/>
    <property type="match status" value="1"/>
</dbReference>
<dbReference type="GO" id="GO:0012505">
    <property type="term" value="C:endomembrane system"/>
    <property type="evidence" value="ECO:0007669"/>
    <property type="project" value="UniProtKB-SubCell"/>
</dbReference>
<evidence type="ECO:0000256" key="3">
    <source>
        <dbReference type="ARBA" id="ARBA00005590"/>
    </source>
</evidence>
<evidence type="ECO:0000256" key="12">
    <source>
        <dbReference type="ARBA" id="ARBA00045588"/>
    </source>
</evidence>
<evidence type="ECO:0000256" key="9">
    <source>
        <dbReference type="ARBA" id="ARBA00022989"/>
    </source>
</evidence>
<organism evidence="15">
    <name type="scientific">Phaseolus vulgaris</name>
    <name type="common">Kidney bean</name>
    <name type="synonym">French bean</name>
    <dbReference type="NCBI Taxonomy" id="3885"/>
    <lineage>
        <taxon>Eukaryota</taxon>
        <taxon>Viridiplantae</taxon>
        <taxon>Streptophyta</taxon>
        <taxon>Embryophyta</taxon>
        <taxon>Tracheophyta</taxon>
        <taxon>Spermatophyta</taxon>
        <taxon>Magnoliopsida</taxon>
        <taxon>eudicotyledons</taxon>
        <taxon>Gunneridae</taxon>
        <taxon>Pentapetalae</taxon>
        <taxon>rosids</taxon>
        <taxon>fabids</taxon>
        <taxon>Fabales</taxon>
        <taxon>Fabaceae</taxon>
        <taxon>Papilionoideae</taxon>
        <taxon>50 kb inversion clade</taxon>
        <taxon>NPAAA clade</taxon>
        <taxon>indigoferoid/millettioid clade</taxon>
        <taxon>Phaseoleae</taxon>
        <taxon>Phaseolus</taxon>
    </lineage>
</organism>
<dbReference type="OMA" id="CGWMLYL"/>
<comment type="function">
    <text evidence="12">Carrier protein involved in proton-driven auxin influx. Mediates the formation of auxin gradient from developing leaves (site of auxin biosynthesis) to tips by contributing to the loading of auxin in vascular tissues and facilitating acropetal (base to tip) auxin transport within inner tissues of the root apex, and basipetal (tip to base) auxin transport within outer tissues of the root apex. May be involved in lateral roots and nodules formation.</text>
</comment>
<reference evidence="15" key="1">
    <citation type="submission" date="2013-04" db="EMBL/GenBank/DDBJ databases">
        <authorList>
            <person name="Schmutz J."/>
            <person name="McClean P."/>
            <person name="Shu S."/>
            <person name="Cregan P."/>
            <person name="Rokhsar D."/>
            <person name="Jackson S."/>
        </authorList>
    </citation>
    <scope>NUCLEOTIDE SEQUENCE</scope>
</reference>
<protein>
    <recommendedName>
        <fullName evidence="14">Amino acid transporter transmembrane domain-containing protein</fullName>
    </recommendedName>
</protein>
<evidence type="ECO:0000256" key="1">
    <source>
        <dbReference type="ARBA" id="ARBA00004127"/>
    </source>
</evidence>
<gene>
    <name evidence="15" type="ORF">PHAVU_001G078200g</name>
</gene>
<dbReference type="GO" id="GO:0009734">
    <property type="term" value="P:auxin-activated signaling pathway"/>
    <property type="evidence" value="ECO:0007669"/>
    <property type="project" value="UniProtKB-KW"/>
</dbReference>
<feature type="transmembrane region" description="Helical" evidence="13">
    <location>
        <begin position="192"/>
        <end position="219"/>
    </location>
</feature>